<gene>
    <name evidence="1" type="ORF">SPELUC_LOCUS13985</name>
</gene>
<proteinExistence type="predicted"/>
<dbReference type="EMBL" id="CAJVPW010039202">
    <property type="protein sequence ID" value="CAG8743633.1"/>
    <property type="molecule type" value="Genomic_DNA"/>
</dbReference>
<organism evidence="1 2">
    <name type="scientific">Cetraspora pellucida</name>
    <dbReference type="NCBI Taxonomy" id="1433469"/>
    <lineage>
        <taxon>Eukaryota</taxon>
        <taxon>Fungi</taxon>
        <taxon>Fungi incertae sedis</taxon>
        <taxon>Mucoromycota</taxon>
        <taxon>Glomeromycotina</taxon>
        <taxon>Glomeromycetes</taxon>
        <taxon>Diversisporales</taxon>
        <taxon>Gigasporaceae</taxon>
        <taxon>Cetraspora</taxon>
    </lineage>
</organism>
<evidence type="ECO:0000313" key="1">
    <source>
        <dbReference type="EMBL" id="CAG8743633.1"/>
    </source>
</evidence>
<reference evidence="1" key="1">
    <citation type="submission" date="2021-06" db="EMBL/GenBank/DDBJ databases">
        <authorList>
            <person name="Kallberg Y."/>
            <person name="Tangrot J."/>
            <person name="Rosling A."/>
        </authorList>
    </citation>
    <scope>NUCLEOTIDE SEQUENCE</scope>
    <source>
        <strain evidence="1">28 12/20/2015</strain>
    </source>
</reference>
<feature type="non-terminal residue" evidence="1">
    <location>
        <position position="46"/>
    </location>
</feature>
<name>A0ACA9QAR5_9GLOM</name>
<feature type="non-terminal residue" evidence="1">
    <location>
        <position position="1"/>
    </location>
</feature>
<evidence type="ECO:0000313" key="2">
    <source>
        <dbReference type="Proteomes" id="UP000789366"/>
    </source>
</evidence>
<sequence>LLSEEAIKVIELMTKHRNLLVTLQKNILKAHFLNINFQNTDFANAI</sequence>
<keyword evidence="2" id="KW-1185">Reference proteome</keyword>
<dbReference type="Proteomes" id="UP000789366">
    <property type="component" value="Unassembled WGS sequence"/>
</dbReference>
<accession>A0ACA9QAR5</accession>
<protein>
    <submittedName>
        <fullName evidence="1">1711_t:CDS:1</fullName>
    </submittedName>
</protein>
<comment type="caution">
    <text evidence="1">The sequence shown here is derived from an EMBL/GenBank/DDBJ whole genome shotgun (WGS) entry which is preliminary data.</text>
</comment>